<dbReference type="SMART" id="SM00837">
    <property type="entry name" value="DPBB_1"/>
    <property type="match status" value="1"/>
</dbReference>
<keyword evidence="5" id="KW-0472">Membrane</keyword>
<dbReference type="InParanoid" id="D8SAK4"/>
<dbReference type="InterPro" id="IPR002963">
    <property type="entry name" value="Expansin"/>
</dbReference>
<dbReference type="PROSITE" id="PS50843">
    <property type="entry name" value="EXPANSIN_CBD"/>
    <property type="match status" value="1"/>
</dbReference>
<comment type="similarity">
    <text evidence="1 6">Belongs to the expansin family. Expansin A subfamily.</text>
</comment>
<evidence type="ECO:0000256" key="4">
    <source>
        <dbReference type="ARBA" id="ARBA00022729"/>
    </source>
</evidence>
<proteinExistence type="inferred from homology"/>
<dbReference type="Gramene" id="EFJ18441">
    <property type="protein sequence ID" value="EFJ18441"/>
    <property type="gene ID" value="SELMODRAFT_112430"/>
</dbReference>
<dbReference type="Pfam" id="PF03330">
    <property type="entry name" value="DPBB_1"/>
    <property type="match status" value="1"/>
</dbReference>
<keyword evidence="10" id="KW-1185">Reference proteome</keyword>
<evidence type="ECO:0000256" key="2">
    <source>
        <dbReference type="ARBA" id="ARBA00022512"/>
    </source>
</evidence>
<keyword evidence="2 6" id="KW-0134">Cell wall</keyword>
<protein>
    <recommendedName>
        <fullName evidence="6">Expansin</fullName>
    </recommendedName>
</protein>
<evidence type="ECO:0000259" key="7">
    <source>
        <dbReference type="PROSITE" id="PS50842"/>
    </source>
</evidence>
<evidence type="ECO:0000256" key="3">
    <source>
        <dbReference type="ARBA" id="ARBA00022525"/>
    </source>
</evidence>
<name>D8SAK4_SELML</name>
<dbReference type="InterPro" id="IPR007118">
    <property type="entry name" value="Expan_Lol_pI"/>
</dbReference>
<dbReference type="Gene3D" id="2.60.40.760">
    <property type="entry name" value="Expansin, cellulose-binding-like domain"/>
    <property type="match status" value="1"/>
</dbReference>
<dbReference type="STRING" id="88036.D8SAK4"/>
<evidence type="ECO:0000256" key="6">
    <source>
        <dbReference type="RuleBase" id="RU365023"/>
    </source>
</evidence>
<evidence type="ECO:0000256" key="5">
    <source>
        <dbReference type="ARBA" id="ARBA00023136"/>
    </source>
</evidence>
<dbReference type="SUPFAM" id="SSF49590">
    <property type="entry name" value="PHL pollen allergen"/>
    <property type="match status" value="1"/>
</dbReference>
<dbReference type="PANTHER" id="PTHR31867">
    <property type="entry name" value="EXPANSIN-A15"/>
    <property type="match status" value="1"/>
</dbReference>
<evidence type="ECO:0000313" key="9">
    <source>
        <dbReference type="EMBL" id="EFJ18441.1"/>
    </source>
</evidence>
<dbReference type="AlphaFoldDB" id="D8SAK4"/>
<gene>
    <name evidence="9" type="ORF">SELMODRAFT_112430</name>
</gene>
<dbReference type="SUPFAM" id="SSF50685">
    <property type="entry name" value="Barwin-like endoglucanases"/>
    <property type="match status" value="1"/>
</dbReference>
<dbReference type="InterPro" id="IPR007117">
    <property type="entry name" value="Expansin_CBD"/>
</dbReference>
<dbReference type="EMBL" id="GL377609">
    <property type="protein sequence ID" value="EFJ18441.1"/>
    <property type="molecule type" value="Genomic_DNA"/>
</dbReference>
<keyword evidence="6" id="KW-0961">Cell wall biogenesis/degradation</keyword>
<organism evidence="10">
    <name type="scientific">Selaginella moellendorffii</name>
    <name type="common">Spikemoss</name>
    <dbReference type="NCBI Taxonomy" id="88036"/>
    <lineage>
        <taxon>Eukaryota</taxon>
        <taxon>Viridiplantae</taxon>
        <taxon>Streptophyta</taxon>
        <taxon>Embryophyta</taxon>
        <taxon>Tracheophyta</taxon>
        <taxon>Lycopodiopsida</taxon>
        <taxon>Selaginellales</taxon>
        <taxon>Selaginellaceae</taxon>
        <taxon>Selaginella</taxon>
    </lineage>
</organism>
<dbReference type="OMA" id="WAQESNN"/>
<dbReference type="GO" id="GO:0016020">
    <property type="term" value="C:membrane"/>
    <property type="evidence" value="ECO:0007669"/>
    <property type="project" value="UniProtKB-SubCell"/>
</dbReference>
<dbReference type="GO" id="GO:0009664">
    <property type="term" value="P:plant-type cell wall organization"/>
    <property type="evidence" value="ECO:0007669"/>
    <property type="project" value="InterPro"/>
</dbReference>
<dbReference type="InterPro" id="IPR036908">
    <property type="entry name" value="RlpA-like_sf"/>
</dbReference>
<dbReference type="GO" id="GO:0005576">
    <property type="term" value="C:extracellular region"/>
    <property type="evidence" value="ECO:0007669"/>
    <property type="project" value="InterPro"/>
</dbReference>
<dbReference type="Proteomes" id="UP000001514">
    <property type="component" value="Unassembled WGS sequence"/>
</dbReference>
<accession>D8SAK4</accession>
<feature type="domain" description="Expansin-like CBD" evidence="8">
    <location>
        <begin position="186"/>
        <end position="266"/>
    </location>
</feature>
<dbReference type="HOGENOM" id="CLU_027462_0_1_1"/>
<dbReference type="eggNOG" id="ENOG502QR2X">
    <property type="taxonomic scope" value="Eukaryota"/>
</dbReference>
<reference evidence="9 10" key="1">
    <citation type="journal article" date="2011" name="Science">
        <title>The Selaginella genome identifies genetic changes associated with the evolution of vascular plants.</title>
        <authorList>
            <person name="Banks J.A."/>
            <person name="Nishiyama T."/>
            <person name="Hasebe M."/>
            <person name="Bowman J.L."/>
            <person name="Gribskov M."/>
            <person name="dePamphilis C."/>
            <person name="Albert V.A."/>
            <person name="Aono N."/>
            <person name="Aoyama T."/>
            <person name="Ambrose B.A."/>
            <person name="Ashton N.W."/>
            <person name="Axtell M.J."/>
            <person name="Barker E."/>
            <person name="Barker M.S."/>
            <person name="Bennetzen J.L."/>
            <person name="Bonawitz N.D."/>
            <person name="Chapple C."/>
            <person name="Cheng C."/>
            <person name="Correa L.G."/>
            <person name="Dacre M."/>
            <person name="DeBarry J."/>
            <person name="Dreyer I."/>
            <person name="Elias M."/>
            <person name="Engstrom E.M."/>
            <person name="Estelle M."/>
            <person name="Feng L."/>
            <person name="Finet C."/>
            <person name="Floyd S.K."/>
            <person name="Frommer W.B."/>
            <person name="Fujita T."/>
            <person name="Gramzow L."/>
            <person name="Gutensohn M."/>
            <person name="Harholt J."/>
            <person name="Hattori M."/>
            <person name="Heyl A."/>
            <person name="Hirai T."/>
            <person name="Hiwatashi Y."/>
            <person name="Ishikawa M."/>
            <person name="Iwata M."/>
            <person name="Karol K.G."/>
            <person name="Koehler B."/>
            <person name="Kolukisaoglu U."/>
            <person name="Kubo M."/>
            <person name="Kurata T."/>
            <person name="Lalonde S."/>
            <person name="Li K."/>
            <person name="Li Y."/>
            <person name="Litt A."/>
            <person name="Lyons E."/>
            <person name="Manning G."/>
            <person name="Maruyama T."/>
            <person name="Michael T.P."/>
            <person name="Mikami K."/>
            <person name="Miyazaki S."/>
            <person name="Morinaga S."/>
            <person name="Murata T."/>
            <person name="Mueller-Roeber B."/>
            <person name="Nelson D.R."/>
            <person name="Obara M."/>
            <person name="Oguri Y."/>
            <person name="Olmstead R.G."/>
            <person name="Onodera N."/>
            <person name="Petersen B.L."/>
            <person name="Pils B."/>
            <person name="Prigge M."/>
            <person name="Rensing S.A."/>
            <person name="Riano-Pachon D.M."/>
            <person name="Roberts A.W."/>
            <person name="Sato Y."/>
            <person name="Scheller H.V."/>
            <person name="Schulz B."/>
            <person name="Schulz C."/>
            <person name="Shakirov E.V."/>
            <person name="Shibagaki N."/>
            <person name="Shinohara N."/>
            <person name="Shippen D.E."/>
            <person name="Soerensen I."/>
            <person name="Sotooka R."/>
            <person name="Sugimoto N."/>
            <person name="Sugita M."/>
            <person name="Sumikawa N."/>
            <person name="Tanurdzic M."/>
            <person name="Theissen G."/>
            <person name="Ulvskov P."/>
            <person name="Wakazuki S."/>
            <person name="Weng J.K."/>
            <person name="Willats W.W."/>
            <person name="Wipf D."/>
            <person name="Wolf P.G."/>
            <person name="Yang L."/>
            <person name="Zimmer A.D."/>
            <person name="Zhu Q."/>
            <person name="Mitros T."/>
            <person name="Hellsten U."/>
            <person name="Loque D."/>
            <person name="Otillar R."/>
            <person name="Salamov A."/>
            <person name="Schmutz J."/>
            <person name="Shapiro H."/>
            <person name="Lindquist E."/>
            <person name="Lucas S."/>
            <person name="Rokhsar D."/>
            <person name="Grigoriev I.V."/>
        </authorList>
    </citation>
    <scope>NUCLEOTIDE SEQUENCE [LARGE SCALE GENOMIC DNA]</scope>
</reference>
<dbReference type="InterPro" id="IPR009009">
    <property type="entry name" value="RlpA-like_DPBB"/>
</dbReference>
<comment type="subcellular location">
    <subcellularLocation>
        <location evidence="6">Secreted</location>
        <location evidence="6">Cell wall</location>
    </subcellularLocation>
    <subcellularLocation>
        <location evidence="6">Membrane</location>
        <topology evidence="6">Peripheral membrane protein</topology>
    </subcellularLocation>
</comment>
<feature type="chain" id="PRO_5015215682" description="Expansin" evidence="6">
    <location>
        <begin position="20"/>
        <end position="270"/>
    </location>
</feature>
<dbReference type="CDD" id="cd22274">
    <property type="entry name" value="DPBB_EXPA_N"/>
    <property type="match status" value="1"/>
</dbReference>
<comment type="function">
    <text evidence="6">Causes loosening and extension of plant cell walls by disrupting non-covalent bonding between cellulose microfibrils and matrix glucans. No enzymatic activity has been found.</text>
</comment>
<dbReference type="PRINTS" id="PR01226">
    <property type="entry name" value="EXPANSIN"/>
</dbReference>
<dbReference type="KEGG" id="smo:SELMODRAFT_112430"/>
<dbReference type="Pfam" id="PF01357">
    <property type="entry name" value="Expansin_C"/>
    <property type="match status" value="1"/>
</dbReference>
<dbReference type="PRINTS" id="PR01225">
    <property type="entry name" value="EXPANSNFAMLY"/>
</dbReference>
<evidence type="ECO:0000313" key="10">
    <source>
        <dbReference type="Proteomes" id="UP000001514"/>
    </source>
</evidence>
<dbReference type="InterPro" id="IPR007112">
    <property type="entry name" value="Expansin/allergen_DPBB_dom"/>
</dbReference>
<dbReference type="Gene3D" id="2.40.40.10">
    <property type="entry name" value="RlpA-like domain"/>
    <property type="match status" value="1"/>
</dbReference>
<sequence length="270" mass="29616">MILALVVSILLAIQALAVAAVYSSSYSTPSRYKGGLWRYAHATFYGEYDALETMGKSPDRTPPPRGACGYGNLYSQGYGTDTTALSTVLFNSGYGCGGCYEISCTQSKHCYPGSTIVTATNLCPPNWYKPSNNGGWCNPPRIHFDMSKPAFSKIAYWRAGIVPVRYRRVPCRRKGGIKFELKGNRWWLIVFVSNVGGPGDIKRMAVKGSKTGWLPMSRNWGVGFQVFKSLHGQSLSFMVTSFTTGKTVTAYDVVPANWRIGQAYSGGQMV</sequence>
<evidence type="ECO:0000256" key="1">
    <source>
        <dbReference type="ARBA" id="ARBA00005392"/>
    </source>
</evidence>
<feature type="signal peptide" evidence="6">
    <location>
        <begin position="1"/>
        <end position="19"/>
    </location>
</feature>
<keyword evidence="4 6" id="KW-0732">Signal</keyword>
<feature type="domain" description="Expansin-like EG45" evidence="7">
    <location>
        <begin position="65"/>
        <end position="176"/>
    </location>
</feature>
<evidence type="ECO:0000259" key="8">
    <source>
        <dbReference type="PROSITE" id="PS50843"/>
    </source>
</evidence>
<dbReference type="PROSITE" id="PS50842">
    <property type="entry name" value="EXPANSIN_EG45"/>
    <property type="match status" value="1"/>
</dbReference>
<keyword evidence="3 6" id="KW-0964">Secreted</keyword>
<dbReference type="InterPro" id="IPR036749">
    <property type="entry name" value="Expansin_CBD_sf"/>
</dbReference>